<reference evidence="2" key="1">
    <citation type="submission" date="2016-10" db="EMBL/GenBank/DDBJ databases">
        <authorList>
            <person name="Varghese N."/>
            <person name="Submissions S."/>
        </authorList>
    </citation>
    <scope>NUCLEOTIDE SEQUENCE [LARGE SCALE GENOMIC DNA]</scope>
    <source>
        <strain evidence="2">DSM 23422</strain>
    </source>
</reference>
<accession>A0A1I6VUD1</accession>
<evidence type="ECO:0000313" key="2">
    <source>
        <dbReference type="Proteomes" id="UP000199239"/>
    </source>
</evidence>
<name>A0A1I6VUD1_9RHOB</name>
<proteinExistence type="predicted"/>
<gene>
    <name evidence="1" type="ORF">SAMN04488040_0050</name>
</gene>
<organism evidence="1 2">
    <name type="scientific">Sulfitobacter marinus</name>
    <dbReference type="NCBI Taxonomy" id="394264"/>
    <lineage>
        <taxon>Bacteria</taxon>
        <taxon>Pseudomonadati</taxon>
        <taxon>Pseudomonadota</taxon>
        <taxon>Alphaproteobacteria</taxon>
        <taxon>Rhodobacterales</taxon>
        <taxon>Roseobacteraceae</taxon>
        <taxon>Sulfitobacter</taxon>
    </lineage>
</organism>
<dbReference type="AlphaFoldDB" id="A0A1I6VUD1"/>
<evidence type="ECO:0000313" key="1">
    <source>
        <dbReference type="EMBL" id="SFT17279.1"/>
    </source>
</evidence>
<protein>
    <submittedName>
        <fullName evidence="1">Uncharacterized protein</fullName>
    </submittedName>
</protein>
<keyword evidence="2" id="KW-1185">Reference proteome</keyword>
<dbReference type="EMBL" id="FPAJ01000011">
    <property type="protein sequence ID" value="SFT17279.1"/>
    <property type="molecule type" value="Genomic_DNA"/>
</dbReference>
<sequence>MFGHVRGEQRPVGQSVKTACKDFQLLIVQLSPSFNVGHANWQCLRHSRAKHIDGFTRCSSYWKLAVEGPLRPIKRAFGWIEVYGVNRLRDAGSKSLHRASGGHQLRHAKTGLGQRGLGCKPIVGQGQL</sequence>
<dbReference type="Proteomes" id="UP000199239">
    <property type="component" value="Unassembled WGS sequence"/>
</dbReference>